<dbReference type="KEGG" id="ssl:SS1G_10709"/>
<evidence type="ECO:0000313" key="1">
    <source>
        <dbReference type="EMBL" id="EDN94834.1"/>
    </source>
</evidence>
<sequence length="154" mass="16581">MLIILARLQKKTEIPSSNDQSVGTAVHLDQTLETDSITVWSHLEGAVCGVLTPPIALFGVEARLPEIVDRGSVGGDAELDVELSELRDDIFPNGILITTIGDVVGCTPQFRDDLEVLPKLLAVGNQHRLFELAYTCHNLSGGVQRGFYGASALK</sequence>
<dbReference type="AlphaFoldDB" id="A7EZE2"/>
<dbReference type="EMBL" id="CH476636">
    <property type="protein sequence ID" value="EDN94834.1"/>
    <property type="molecule type" value="Genomic_DNA"/>
</dbReference>
<proteinExistence type="predicted"/>
<dbReference type="InParanoid" id="A7EZE2"/>
<reference evidence="2" key="1">
    <citation type="journal article" date="2011" name="PLoS Genet.">
        <title>Genomic analysis of the necrotrophic fungal pathogens Sclerotinia sclerotiorum and Botrytis cinerea.</title>
        <authorList>
            <person name="Amselem J."/>
            <person name="Cuomo C.A."/>
            <person name="van Kan J.A."/>
            <person name="Viaud M."/>
            <person name="Benito E.P."/>
            <person name="Couloux A."/>
            <person name="Coutinho P.M."/>
            <person name="de Vries R.P."/>
            <person name="Dyer P.S."/>
            <person name="Fillinger S."/>
            <person name="Fournier E."/>
            <person name="Gout L."/>
            <person name="Hahn M."/>
            <person name="Kohn L."/>
            <person name="Lapalu N."/>
            <person name="Plummer K.M."/>
            <person name="Pradier J.M."/>
            <person name="Quevillon E."/>
            <person name="Sharon A."/>
            <person name="Simon A."/>
            <person name="ten Have A."/>
            <person name="Tudzynski B."/>
            <person name="Tudzynski P."/>
            <person name="Wincker P."/>
            <person name="Andrew M."/>
            <person name="Anthouard V."/>
            <person name="Beever R.E."/>
            <person name="Beffa R."/>
            <person name="Benoit I."/>
            <person name="Bouzid O."/>
            <person name="Brault B."/>
            <person name="Chen Z."/>
            <person name="Choquer M."/>
            <person name="Collemare J."/>
            <person name="Cotton P."/>
            <person name="Danchin E.G."/>
            <person name="Da Silva C."/>
            <person name="Gautier A."/>
            <person name="Giraud C."/>
            <person name="Giraud T."/>
            <person name="Gonzalez C."/>
            <person name="Grossetete S."/>
            <person name="Guldener U."/>
            <person name="Henrissat B."/>
            <person name="Howlett B.J."/>
            <person name="Kodira C."/>
            <person name="Kretschmer M."/>
            <person name="Lappartient A."/>
            <person name="Leroch M."/>
            <person name="Levis C."/>
            <person name="Mauceli E."/>
            <person name="Neuveglise C."/>
            <person name="Oeser B."/>
            <person name="Pearson M."/>
            <person name="Poulain J."/>
            <person name="Poussereau N."/>
            <person name="Quesneville H."/>
            <person name="Rascle C."/>
            <person name="Schumacher J."/>
            <person name="Segurens B."/>
            <person name="Sexton A."/>
            <person name="Silva E."/>
            <person name="Sirven C."/>
            <person name="Soanes D.M."/>
            <person name="Talbot N.J."/>
            <person name="Templeton M."/>
            <person name="Yandava C."/>
            <person name="Yarden O."/>
            <person name="Zeng Q."/>
            <person name="Rollins J.A."/>
            <person name="Lebrun M.H."/>
            <person name="Dickman M."/>
        </authorList>
    </citation>
    <scope>NUCLEOTIDE SEQUENCE [LARGE SCALE GENOMIC DNA]</scope>
    <source>
        <strain evidence="2">ATCC 18683 / 1980 / Ss-1</strain>
    </source>
</reference>
<accession>A7EZE2</accession>
<evidence type="ECO:0000313" key="2">
    <source>
        <dbReference type="Proteomes" id="UP000001312"/>
    </source>
</evidence>
<keyword evidence="2" id="KW-1185">Reference proteome</keyword>
<dbReference type="GeneID" id="5484226"/>
<dbReference type="RefSeq" id="XP_001588262.1">
    <property type="nucleotide sequence ID" value="XM_001588212.1"/>
</dbReference>
<protein>
    <submittedName>
        <fullName evidence="1">Uncharacterized protein</fullName>
    </submittedName>
</protein>
<organism evidence="1 2">
    <name type="scientific">Sclerotinia sclerotiorum (strain ATCC 18683 / 1980 / Ss-1)</name>
    <name type="common">White mold</name>
    <name type="synonym">Whetzelinia sclerotiorum</name>
    <dbReference type="NCBI Taxonomy" id="665079"/>
    <lineage>
        <taxon>Eukaryota</taxon>
        <taxon>Fungi</taxon>
        <taxon>Dikarya</taxon>
        <taxon>Ascomycota</taxon>
        <taxon>Pezizomycotina</taxon>
        <taxon>Leotiomycetes</taxon>
        <taxon>Helotiales</taxon>
        <taxon>Sclerotiniaceae</taxon>
        <taxon>Sclerotinia</taxon>
    </lineage>
</organism>
<gene>
    <name evidence="1" type="ORF">SS1G_10709</name>
</gene>
<dbReference type="Proteomes" id="UP000001312">
    <property type="component" value="Unassembled WGS sequence"/>
</dbReference>
<name>A7EZE2_SCLS1</name>